<dbReference type="GO" id="GO:0030272">
    <property type="term" value="F:5-formyltetrahydrofolate cyclo-ligase activity"/>
    <property type="evidence" value="ECO:0007669"/>
    <property type="project" value="UniProtKB-EC"/>
</dbReference>
<dbReference type="SUPFAM" id="SSF100950">
    <property type="entry name" value="NagB/RpiA/CoA transferase-like"/>
    <property type="match status" value="1"/>
</dbReference>
<dbReference type="GO" id="GO:0035999">
    <property type="term" value="P:tetrahydrofolate interconversion"/>
    <property type="evidence" value="ECO:0007669"/>
    <property type="project" value="TreeGrafter"/>
</dbReference>
<keyword evidence="3" id="KW-0067">ATP-binding</keyword>
<dbReference type="Pfam" id="PF00226">
    <property type="entry name" value="DnaJ"/>
    <property type="match status" value="1"/>
</dbReference>
<dbReference type="GO" id="GO:0005739">
    <property type="term" value="C:mitochondrion"/>
    <property type="evidence" value="ECO:0007669"/>
    <property type="project" value="TreeGrafter"/>
</dbReference>
<feature type="domain" description="J" evidence="7">
    <location>
        <begin position="237"/>
        <end position="304"/>
    </location>
</feature>
<evidence type="ECO:0000313" key="9">
    <source>
        <dbReference type="Proteomes" id="UP001209570"/>
    </source>
</evidence>
<dbReference type="InterPro" id="IPR024185">
    <property type="entry name" value="FTHF_cligase-like_sf"/>
</dbReference>
<dbReference type="GO" id="GO:0009396">
    <property type="term" value="P:folic acid-containing compound biosynthetic process"/>
    <property type="evidence" value="ECO:0007669"/>
    <property type="project" value="TreeGrafter"/>
</dbReference>
<evidence type="ECO:0000256" key="5">
    <source>
        <dbReference type="ARBA" id="ARBA00038966"/>
    </source>
</evidence>
<dbReference type="Gene3D" id="3.40.50.10420">
    <property type="entry name" value="NagB/RpiA/CoA transferase-like"/>
    <property type="match status" value="1"/>
</dbReference>
<dbReference type="Proteomes" id="UP001209570">
    <property type="component" value="Unassembled WGS sequence"/>
</dbReference>
<evidence type="ECO:0000256" key="2">
    <source>
        <dbReference type="ARBA" id="ARBA00022741"/>
    </source>
</evidence>
<dbReference type="PROSITE" id="PS50076">
    <property type="entry name" value="DNAJ_2"/>
    <property type="match status" value="1"/>
</dbReference>
<proteinExistence type="inferred from homology"/>
<dbReference type="InterPro" id="IPR002698">
    <property type="entry name" value="FTHF_cligase"/>
</dbReference>
<evidence type="ECO:0000256" key="3">
    <source>
        <dbReference type="ARBA" id="ARBA00022840"/>
    </source>
</evidence>
<dbReference type="AlphaFoldDB" id="A0AAD5LXH6"/>
<accession>A0AAD5LXH6</accession>
<comment type="caution">
    <text evidence="8">The sequence shown here is derived from an EMBL/GenBank/DDBJ whole genome shotgun (WGS) entry which is preliminary data.</text>
</comment>
<dbReference type="PRINTS" id="PR00625">
    <property type="entry name" value="JDOMAIN"/>
</dbReference>
<feature type="transmembrane region" description="Helical" evidence="6">
    <location>
        <begin position="329"/>
        <end position="349"/>
    </location>
</feature>
<gene>
    <name evidence="8" type="ORF">P43SY_002978</name>
</gene>
<dbReference type="NCBIfam" id="TIGR02727">
    <property type="entry name" value="MTHFS_bact"/>
    <property type="match status" value="1"/>
</dbReference>
<organism evidence="8 9">
    <name type="scientific">Pythium insidiosum</name>
    <name type="common">Pythiosis disease agent</name>
    <dbReference type="NCBI Taxonomy" id="114742"/>
    <lineage>
        <taxon>Eukaryota</taxon>
        <taxon>Sar</taxon>
        <taxon>Stramenopiles</taxon>
        <taxon>Oomycota</taxon>
        <taxon>Peronosporomycetes</taxon>
        <taxon>Pythiales</taxon>
        <taxon>Pythiaceae</taxon>
        <taxon>Pythium</taxon>
    </lineage>
</organism>
<keyword evidence="6" id="KW-1133">Transmembrane helix</keyword>
<dbReference type="EMBL" id="JAKCXM010000276">
    <property type="protein sequence ID" value="KAJ0396871.1"/>
    <property type="molecule type" value="Genomic_DNA"/>
</dbReference>
<evidence type="ECO:0000256" key="1">
    <source>
        <dbReference type="ARBA" id="ARBA00010638"/>
    </source>
</evidence>
<comment type="similarity">
    <text evidence="1">Belongs to the 5-formyltetrahydrofolate cyclo-ligase family.</text>
</comment>
<sequence>MATAPTAAAAKKAMRQRIAATLRAVEDAEITRQSEAIAARILALPAFQQAATLSVYLHMPKEASTRALLLAAFRHGKKVYVPKITGKNAEDMAMLHALDLEDIDAFPKDKWKIPDPPLTYPSGEPRGDAIDALDLDLVLMPGVAFDRRGGRLGHGKGYYDSFLRRLADRSEAAGRTSHPIKVGLCLTDQLVDNVPLSPHDRMLDMVVTPDELILSMRRAALALLCVCVLAACAMAEDLYELLGVSSSVTPAQLKKVYRKLSLKYHPDKQTPETKDEMMNRFVKITNAYRVLSDPDRREKYDLYGIADEQGFKNFDDAFRFAHDGVEDSWANWIGLVAVLAVGIIPIVVMQRNRVKPVKKRREALRSLSRNRLTAASTKTFSRQFSKTRRQYLKDPTHNE</sequence>
<dbReference type="CDD" id="cd06257">
    <property type="entry name" value="DnaJ"/>
    <property type="match status" value="1"/>
</dbReference>
<dbReference type="GO" id="GO:0005524">
    <property type="term" value="F:ATP binding"/>
    <property type="evidence" value="ECO:0007669"/>
    <property type="project" value="UniProtKB-KW"/>
</dbReference>
<dbReference type="SMART" id="SM00271">
    <property type="entry name" value="DnaJ"/>
    <property type="match status" value="1"/>
</dbReference>
<evidence type="ECO:0000313" key="8">
    <source>
        <dbReference type="EMBL" id="KAJ0396871.1"/>
    </source>
</evidence>
<evidence type="ECO:0000259" key="7">
    <source>
        <dbReference type="PROSITE" id="PS50076"/>
    </source>
</evidence>
<dbReference type="SUPFAM" id="SSF46565">
    <property type="entry name" value="Chaperone J-domain"/>
    <property type="match status" value="1"/>
</dbReference>
<dbReference type="InterPro" id="IPR036869">
    <property type="entry name" value="J_dom_sf"/>
</dbReference>
<keyword evidence="9" id="KW-1185">Reference proteome</keyword>
<name>A0AAD5LXH6_PYTIN</name>
<keyword evidence="2" id="KW-0547">Nucleotide-binding</keyword>
<dbReference type="InterPro" id="IPR001623">
    <property type="entry name" value="DnaJ_domain"/>
</dbReference>
<dbReference type="Gene3D" id="1.10.287.110">
    <property type="entry name" value="DnaJ domain"/>
    <property type="match status" value="1"/>
</dbReference>
<dbReference type="PANTHER" id="PTHR23407">
    <property type="entry name" value="ATPASE INHIBITOR/5-FORMYLTETRAHYDROFOLATE CYCLO-LIGASE"/>
    <property type="match status" value="1"/>
</dbReference>
<comment type="catalytic activity">
    <reaction evidence="4">
        <text>(6S)-5-formyl-5,6,7,8-tetrahydrofolate + ATP = (6R)-5,10-methenyltetrahydrofolate + ADP + phosphate</text>
        <dbReference type="Rhea" id="RHEA:10488"/>
        <dbReference type="ChEBI" id="CHEBI:30616"/>
        <dbReference type="ChEBI" id="CHEBI:43474"/>
        <dbReference type="ChEBI" id="CHEBI:57455"/>
        <dbReference type="ChEBI" id="CHEBI:57457"/>
        <dbReference type="ChEBI" id="CHEBI:456216"/>
        <dbReference type="EC" id="6.3.3.2"/>
    </reaction>
</comment>
<dbReference type="PANTHER" id="PTHR23407:SF1">
    <property type="entry name" value="5-FORMYLTETRAHYDROFOLATE CYCLO-LIGASE"/>
    <property type="match status" value="1"/>
</dbReference>
<dbReference type="EC" id="6.3.3.2" evidence="5"/>
<evidence type="ECO:0000256" key="4">
    <source>
        <dbReference type="ARBA" id="ARBA00036539"/>
    </source>
</evidence>
<dbReference type="InterPro" id="IPR037171">
    <property type="entry name" value="NagB/RpiA_transferase-like"/>
</dbReference>
<evidence type="ECO:0000256" key="6">
    <source>
        <dbReference type="SAM" id="Phobius"/>
    </source>
</evidence>
<keyword evidence="6" id="KW-0812">Transmembrane</keyword>
<keyword evidence="6" id="KW-0472">Membrane</keyword>
<dbReference type="Pfam" id="PF01812">
    <property type="entry name" value="5-FTHF_cyc-lig"/>
    <property type="match status" value="1"/>
</dbReference>
<protein>
    <recommendedName>
        <fullName evidence="5">5-formyltetrahydrofolate cyclo-ligase</fullName>
        <ecNumber evidence="5">6.3.3.2</ecNumber>
    </recommendedName>
</protein>
<reference evidence="8" key="1">
    <citation type="submission" date="2021-12" db="EMBL/GenBank/DDBJ databases">
        <title>Prjna785345.</title>
        <authorList>
            <person name="Rujirawat T."/>
            <person name="Krajaejun T."/>
        </authorList>
    </citation>
    <scope>NUCLEOTIDE SEQUENCE</scope>
    <source>
        <strain evidence="8">Pi057C3</strain>
    </source>
</reference>